<organism evidence="3 4">
    <name type="scientific">Crucibulum laeve</name>
    <dbReference type="NCBI Taxonomy" id="68775"/>
    <lineage>
        <taxon>Eukaryota</taxon>
        <taxon>Fungi</taxon>
        <taxon>Dikarya</taxon>
        <taxon>Basidiomycota</taxon>
        <taxon>Agaricomycotina</taxon>
        <taxon>Agaricomycetes</taxon>
        <taxon>Agaricomycetidae</taxon>
        <taxon>Agaricales</taxon>
        <taxon>Agaricineae</taxon>
        <taxon>Nidulariaceae</taxon>
        <taxon>Crucibulum</taxon>
    </lineage>
</organism>
<evidence type="ECO:0000256" key="1">
    <source>
        <dbReference type="SAM" id="MobiDB-lite"/>
    </source>
</evidence>
<sequence length="380" mass="42494">MVEGAIQAAESANMGHINLALTESDASYSSLYLYSASILFEMLLYGIYIALFVVCMRVLVVNRKSTQKFMLTCAIAMFLLATVDIALAVCYLYWFVLKNVEIPDDNVHFKYLIYITSNCIADILVIYRCYTIWNNSKRVIIVPSIMLLAGSACGYTFIGLSEQEYRFRDLLRAFLFITLALNVLVTVLMAGRIWWISKKARAILGPGLAGKYNTAIAIIVESGIIYAIYVTVDVVFQLYPLDAGLAQVVGIVPTLMIVQVGLGRNTKDIDTTVSRLRTDTRGMTTCEPQFDTPPSIPETTQISTSPIDVHRLPYQGAERPPYREDEHQPPYREDDMCSDFEPPTPMTPTPAYSRTVNIDLEPRRSGESTVDSRHIARSGS</sequence>
<proteinExistence type="predicted"/>
<evidence type="ECO:0000256" key="2">
    <source>
        <dbReference type="SAM" id="Phobius"/>
    </source>
</evidence>
<evidence type="ECO:0000313" key="4">
    <source>
        <dbReference type="Proteomes" id="UP000308652"/>
    </source>
</evidence>
<gene>
    <name evidence="3" type="ORF">BDQ12DRAFT_729391</name>
</gene>
<dbReference type="OrthoDB" id="3039972at2759"/>
<feature type="region of interest" description="Disordered" evidence="1">
    <location>
        <begin position="313"/>
        <end position="380"/>
    </location>
</feature>
<protein>
    <submittedName>
        <fullName evidence="3">Uncharacterized protein</fullName>
    </submittedName>
</protein>
<dbReference type="Proteomes" id="UP000308652">
    <property type="component" value="Unassembled WGS sequence"/>
</dbReference>
<feature type="transmembrane region" description="Helical" evidence="2">
    <location>
        <begin position="170"/>
        <end position="191"/>
    </location>
</feature>
<feature type="compositionally biased region" description="Basic and acidic residues" evidence="1">
    <location>
        <begin position="360"/>
        <end position="374"/>
    </location>
</feature>
<keyword evidence="2" id="KW-0472">Membrane</keyword>
<feature type="transmembrane region" description="Helical" evidence="2">
    <location>
        <begin position="71"/>
        <end position="96"/>
    </location>
</feature>
<feature type="transmembrane region" description="Helical" evidence="2">
    <location>
        <begin position="244"/>
        <end position="262"/>
    </location>
</feature>
<keyword evidence="4" id="KW-1185">Reference proteome</keyword>
<feature type="transmembrane region" description="Helical" evidence="2">
    <location>
        <begin position="212"/>
        <end position="232"/>
    </location>
</feature>
<feature type="compositionally biased region" description="Basic and acidic residues" evidence="1">
    <location>
        <begin position="320"/>
        <end position="335"/>
    </location>
</feature>
<accession>A0A5C3LFU0</accession>
<dbReference type="EMBL" id="ML213725">
    <property type="protein sequence ID" value="TFK31630.1"/>
    <property type="molecule type" value="Genomic_DNA"/>
</dbReference>
<name>A0A5C3LFU0_9AGAR</name>
<feature type="transmembrane region" description="Helical" evidence="2">
    <location>
        <begin position="31"/>
        <end position="59"/>
    </location>
</feature>
<feature type="transmembrane region" description="Helical" evidence="2">
    <location>
        <begin position="108"/>
        <end position="127"/>
    </location>
</feature>
<reference evidence="3 4" key="1">
    <citation type="journal article" date="2019" name="Nat. Ecol. Evol.">
        <title>Megaphylogeny resolves global patterns of mushroom evolution.</title>
        <authorList>
            <person name="Varga T."/>
            <person name="Krizsan K."/>
            <person name="Foldi C."/>
            <person name="Dima B."/>
            <person name="Sanchez-Garcia M."/>
            <person name="Sanchez-Ramirez S."/>
            <person name="Szollosi G.J."/>
            <person name="Szarkandi J.G."/>
            <person name="Papp V."/>
            <person name="Albert L."/>
            <person name="Andreopoulos W."/>
            <person name="Angelini C."/>
            <person name="Antonin V."/>
            <person name="Barry K.W."/>
            <person name="Bougher N.L."/>
            <person name="Buchanan P."/>
            <person name="Buyck B."/>
            <person name="Bense V."/>
            <person name="Catcheside P."/>
            <person name="Chovatia M."/>
            <person name="Cooper J."/>
            <person name="Damon W."/>
            <person name="Desjardin D."/>
            <person name="Finy P."/>
            <person name="Geml J."/>
            <person name="Haridas S."/>
            <person name="Hughes K."/>
            <person name="Justo A."/>
            <person name="Karasinski D."/>
            <person name="Kautmanova I."/>
            <person name="Kiss B."/>
            <person name="Kocsube S."/>
            <person name="Kotiranta H."/>
            <person name="LaButti K.M."/>
            <person name="Lechner B.E."/>
            <person name="Liimatainen K."/>
            <person name="Lipzen A."/>
            <person name="Lukacs Z."/>
            <person name="Mihaltcheva S."/>
            <person name="Morgado L.N."/>
            <person name="Niskanen T."/>
            <person name="Noordeloos M.E."/>
            <person name="Ohm R.A."/>
            <person name="Ortiz-Santana B."/>
            <person name="Ovrebo C."/>
            <person name="Racz N."/>
            <person name="Riley R."/>
            <person name="Savchenko A."/>
            <person name="Shiryaev A."/>
            <person name="Soop K."/>
            <person name="Spirin V."/>
            <person name="Szebenyi C."/>
            <person name="Tomsovsky M."/>
            <person name="Tulloss R.E."/>
            <person name="Uehling J."/>
            <person name="Grigoriev I.V."/>
            <person name="Vagvolgyi C."/>
            <person name="Papp T."/>
            <person name="Martin F.M."/>
            <person name="Miettinen O."/>
            <person name="Hibbett D.S."/>
            <person name="Nagy L.G."/>
        </authorList>
    </citation>
    <scope>NUCLEOTIDE SEQUENCE [LARGE SCALE GENOMIC DNA]</scope>
    <source>
        <strain evidence="3 4">CBS 166.37</strain>
    </source>
</reference>
<feature type="transmembrane region" description="Helical" evidence="2">
    <location>
        <begin position="139"/>
        <end position="158"/>
    </location>
</feature>
<keyword evidence="2" id="KW-0812">Transmembrane</keyword>
<keyword evidence="2" id="KW-1133">Transmembrane helix</keyword>
<dbReference type="AlphaFoldDB" id="A0A5C3LFU0"/>
<evidence type="ECO:0000313" key="3">
    <source>
        <dbReference type="EMBL" id="TFK31630.1"/>
    </source>
</evidence>